<organism evidence="2 3">
    <name type="scientific">Schistosoma japonicum</name>
    <name type="common">Blood fluke</name>
    <dbReference type="NCBI Taxonomy" id="6182"/>
    <lineage>
        <taxon>Eukaryota</taxon>
        <taxon>Metazoa</taxon>
        <taxon>Spiralia</taxon>
        <taxon>Lophotrochozoa</taxon>
        <taxon>Platyhelminthes</taxon>
        <taxon>Trematoda</taxon>
        <taxon>Digenea</taxon>
        <taxon>Strigeidida</taxon>
        <taxon>Schistosomatoidea</taxon>
        <taxon>Schistosomatidae</taxon>
        <taxon>Schistosoma</taxon>
    </lineage>
</organism>
<feature type="transmembrane region" description="Helical" evidence="1">
    <location>
        <begin position="28"/>
        <end position="52"/>
    </location>
</feature>
<keyword evidence="1" id="KW-0472">Membrane</keyword>
<evidence type="ECO:0000256" key="1">
    <source>
        <dbReference type="SAM" id="Phobius"/>
    </source>
</evidence>
<sequence>KCLKFKMGSRYQHTYFKSHQTRYLDHHLLFCCGQHAQIIVLYATSLVALFTLA</sequence>
<keyword evidence="1" id="KW-0812">Transmembrane</keyword>
<gene>
    <name evidence="2" type="ORF">EWB00_000712</name>
</gene>
<dbReference type="OrthoDB" id="338622at2759"/>
<dbReference type="Proteomes" id="UP000311919">
    <property type="component" value="Unassembled WGS sequence"/>
</dbReference>
<feature type="non-terminal residue" evidence="2">
    <location>
        <position position="53"/>
    </location>
</feature>
<evidence type="ECO:0000313" key="2">
    <source>
        <dbReference type="EMBL" id="TNN16135.1"/>
    </source>
</evidence>
<keyword evidence="1" id="KW-1133">Transmembrane helix</keyword>
<evidence type="ECO:0000313" key="3">
    <source>
        <dbReference type="Proteomes" id="UP000311919"/>
    </source>
</evidence>
<proteinExistence type="predicted"/>
<dbReference type="STRING" id="6182.A0A4Z2DI44"/>
<keyword evidence="3" id="KW-1185">Reference proteome</keyword>
<name>A0A4Z2DI44_SCHJA</name>
<dbReference type="AlphaFoldDB" id="A0A4Z2DI44"/>
<feature type="non-terminal residue" evidence="2">
    <location>
        <position position="1"/>
    </location>
</feature>
<reference evidence="2 3" key="1">
    <citation type="submission" date="2019-03" db="EMBL/GenBank/DDBJ databases">
        <title>An improved genome assembly of the fluke Schistosoma japonicum.</title>
        <authorList>
            <person name="Hu W."/>
            <person name="Luo F."/>
            <person name="Yin M."/>
            <person name="Mo X."/>
            <person name="Sun C."/>
            <person name="Wu Q."/>
            <person name="Zhu B."/>
            <person name="Xiang M."/>
            <person name="Wang J."/>
            <person name="Wang Y."/>
            <person name="Zhang T."/>
            <person name="Xu B."/>
            <person name="Zheng H."/>
            <person name="Feng Z."/>
        </authorList>
    </citation>
    <scope>NUCLEOTIDE SEQUENCE [LARGE SCALE GENOMIC DNA]</scope>
    <source>
        <strain evidence="2">HuSjv2</strain>
        <tissue evidence="2">Worms</tissue>
    </source>
</reference>
<accession>A0A4Z2DI44</accession>
<comment type="caution">
    <text evidence="2">The sequence shown here is derived from an EMBL/GenBank/DDBJ whole genome shotgun (WGS) entry which is preliminary data.</text>
</comment>
<dbReference type="EMBL" id="SKCS01000129">
    <property type="protein sequence ID" value="TNN16135.1"/>
    <property type="molecule type" value="Genomic_DNA"/>
</dbReference>
<protein>
    <submittedName>
        <fullName evidence="2">WD repeat-containing 7 protein</fullName>
    </submittedName>
</protein>